<evidence type="ECO:0000256" key="7">
    <source>
        <dbReference type="ARBA" id="ARBA00022842"/>
    </source>
</evidence>
<dbReference type="InterPro" id="IPR016102">
    <property type="entry name" value="Succinyl-CoA_synth-like"/>
</dbReference>
<keyword evidence="2 8" id="KW-0816">Tricarboxylic acid cycle</keyword>
<dbReference type="Pfam" id="PF00549">
    <property type="entry name" value="Ligase_CoA"/>
    <property type="match status" value="1"/>
</dbReference>
<keyword evidence="6 8" id="KW-0067">ATP-binding</keyword>
<evidence type="ECO:0000256" key="5">
    <source>
        <dbReference type="ARBA" id="ARBA00022741"/>
    </source>
</evidence>
<evidence type="ECO:0000313" key="10">
    <source>
        <dbReference type="EMBL" id="PZP89635.1"/>
    </source>
</evidence>
<evidence type="ECO:0000256" key="3">
    <source>
        <dbReference type="ARBA" id="ARBA00022598"/>
    </source>
</evidence>
<dbReference type="Proteomes" id="UP000248606">
    <property type="component" value="Unassembled WGS sequence"/>
</dbReference>
<dbReference type="Gene3D" id="3.30.1490.20">
    <property type="entry name" value="ATP-grasp fold, A domain"/>
    <property type="match status" value="1"/>
</dbReference>
<feature type="binding site" evidence="8">
    <location>
        <position position="191"/>
    </location>
    <ligand>
        <name>Mg(2+)</name>
        <dbReference type="ChEBI" id="CHEBI:18420"/>
    </ligand>
</feature>
<dbReference type="InterPro" id="IPR013650">
    <property type="entry name" value="ATP-grasp_succ-CoA_synth-type"/>
</dbReference>
<dbReference type="InterPro" id="IPR011761">
    <property type="entry name" value="ATP-grasp"/>
</dbReference>
<feature type="binding site" evidence="8">
    <location>
        <begin position="319"/>
        <end position="321"/>
    </location>
    <ligand>
        <name>substrate</name>
        <note>ligand shared with subunit alpha</note>
    </ligand>
</feature>
<dbReference type="GO" id="GO:0004775">
    <property type="term" value="F:succinate-CoA ligase (ADP-forming) activity"/>
    <property type="evidence" value="ECO:0007669"/>
    <property type="project" value="UniProtKB-UniRule"/>
</dbReference>
<dbReference type="EC" id="6.2.1.5" evidence="8"/>
<keyword evidence="4 8" id="KW-0479">Metal-binding</keyword>
<gene>
    <name evidence="8" type="primary">sucC</name>
    <name evidence="10" type="ORF">DI579_00165</name>
</gene>
<dbReference type="EMBL" id="QFOZ01000001">
    <property type="protein sequence ID" value="PZP89635.1"/>
    <property type="molecule type" value="Genomic_DNA"/>
</dbReference>
<comment type="caution">
    <text evidence="8">Lacks conserved residue(s) required for the propagation of feature annotation.</text>
</comment>
<dbReference type="GO" id="GO:0006099">
    <property type="term" value="P:tricarboxylic acid cycle"/>
    <property type="evidence" value="ECO:0007669"/>
    <property type="project" value="UniProtKB-UniRule"/>
</dbReference>
<dbReference type="HAMAP" id="MF_00558">
    <property type="entry name" value="Succ_CoA_beta"/>
    <property type="match status" value="1"/>
</dbReference>
<comment type="function">
    <text evidence="8">Succinyl-CoA synthetase functions in the citric acid cycle (TCA), coupling the hydrolysis of succinyl-CoA to the synthesis of either ATP or GTP and thus represents the only step of substrate-level phosphorylation in the TCA. The beta subunit provides nucleotide specificity of the enzyme and binds the substrate succinate, while the binding sites for coenzyme A and phosphate are found in the alpha subunit.</text>
</comment>
<feature type="binding site" evidence="8">
    <location>
        <position position="45"/>
    </location>
    <ligand>
        <name>ATP</name>
        <dbReference type="ChEBI" id="CHEBI:30616"/>
    </ligand>
</feature>
<dbReference type="GO" id="GO:0006104">
    <property type="term" value="P:succinyl-CoA metabolic process"/>
    <property type="evidence" value="ECO:0007669"/>
    <property type="project" value="TreeGrafter"/>
</dbReference>
<feature type="binding site" evidence="8">
    <location>
        <position position="257"/>
    </location>
    <ligand>
        <name>substrate</name>
        <note>ligand shared with subunit alpha</note>
    </ligand>
</feature>
<feature type="binding site" evidence="8">
    <location>
        <begin position="52"/>
        <end position="54"/>
    </location>
    <ligand>
        <name>ATP</name>
        <dbReference type="ChEBI" id="CHEBI:30616"/>
    </ligand>
</feature>
<feature type="domain" description="ATP-grasp" evidence="9">
    <location>
        <begin position="9"/>
        <end position="223"/>
    </location>
</feature>
<dbReference type="PROSITE" id="PS50975">
    <property type="entry name" value="ATP_GRASP"/>
    <property type="match status" value="1"/>
</dbReference>
<dbReference type="GO" id="GO:0042709">
    <property type="term" value="C:succinate-CoA ligase complex"/>
    <property type="evidence" value="ECO:0007669"/>
    <property type="project" value="TreeGrafter"/>
</dbReference>
<dbReference type="NCBIfam" id="NF001913">
    <property type="entry name" value="PRK00696.1"/>
    <property type="match status" value="1"/>
</dbReference>
<dbReference type="GO" id="GO:0005524">
    <property type="term" value="F:ATP binding"/>
    <property type="evidence" value="ECO:0007669"/>
    <property type="project" value="UniProtKB-UniRule"/>
</dbReference>
<dbReference type="FunFam" id="3.40.50.261:FF:000007">
    <property type="entry name" value="Succinate--CoA ligase [ADP-forming] subunit beta"/>
    <property type="match status" value="1"/>
</dbReference>
<dbReference type="InterPro" id="IPR017866">
    <property type="entry name" value="Succ-CoA_synthase_bsu_CS"/>
</dbReference>
<name>A0A2W5IBY1_9ACTN</name>
<comment type="cofactor">
    <cofactor evidence="8">
        <name>Mg(2+)</name>
        <dbReference type="ChEBI" id="CHEBI:18420"/>
    </cofactor>
    <text evidence="8">Binds 1 Mg(2+) ion per subunit.</text>
</comment>
<reference evidence="10 11" key="1">
    <citation type="submission" date="2017-08" db="EMBL/GenBank/DDBJ databases">
        <title>Infants hospitalized years apart are colonized by the same room-sourced microbial strains.</title>
        <authorList>
            <person name="Brooks B."/>
            <person name="Olm M.R."/>
            <person name="Firek B.A."/>
            <person name="Baker R."/>
            <person name="Thomas B.C."/>
            <person name="Morowitz M.J."/>
            <person name="Banfield J.F."/>
        </authorList>
    </citation>
    <scope>NUCLEOTIDE SEQUENCE [LARGE SCALE GENOMIC DNA]</scope>
    <source>
        <strain evidence="10">S2_006_000_R1_57</strain>
    </source>
</reference>
<dbReference type="GO" id="GO:0005829">
    <property type="term" value="C:cytosol"/>
    <property type="evidence" value="ECO:0007669"/>
    <property type="project" value="TreeGrafter"/>
</dbReference>
<dbReference type="FunFam" id="3.30.470.20:FF:000002">
    <property type="entry name" value="Succinate--CoA ligase [ADP-forming] subunit beta"/>
    <property type="match status" value="1"/>
</dbReference>
<organism evidence="10 11">
    <name type="scientific">Lawsonella clevelandensis</name>
    <dbReference type="NCBI Taxonomy" id="1528099"/>
    <lineage>
        <taxon>Bacteria</taxon>
        <taxon>Bacillati</taxon>
        <taxon>Actinomycetota</taxon>
        <taxon>Actinomycetes</taxon>
        <taxon>Mycobacteriales</taxon>
        <taxon>Lawsonellaceae</taxon>
        <taxon>Lawsonella</taxon>
    </lineage>
</organism>
<keyword evidence="7 8" id="KW-0460">Magnesium</keyword>
<evidence type="ECO:0000313" key="11">
    <source>
        <dbReference type="Proteomes" id="UP000248606"/>
    </source>
</evidence>
<comment type="pathway">
    <text evidence="8">Carbohydrate metabolism; tricarboxylic acid cycle; succinate from succinyl-CoA (ligase route): step 1/1.</text>
</comment>
<dbReference type="PROSITE" id="PS01217">
    <property type="entry name" value="SUCCINYL_COA_LIG_3"/>
    <property type="match status" value="1"/>
</dbReference>
<dbReference type="Gene3D" id="3.30.470.20">
    <property type="entry name" value="ATP-grasp fold, B domain"/>
    <property type="match status" value="1"/>
</dbReference>
<evidence type="ECO:0000256" key="4">
    <source>
        <dbReference type="ARBA" id="ARBA00022723"/>
    </source>
</evidence>
<keyword evidence="5 8" id="KW-0547">Nucleotide-binding</keyword>
<evidence type="ECO:0000256" key="8">
    <source>
        <dbReference type="HAMAP-Rule" id="MF_00558"/>
    </source>
</evidence>
<dbReference type="SUPFAM" id="SSF56059">
    <property type="entry name" value="Glutathione synthetase ATP-binding domain-like"/>
    <property type="match status" value="1"/>
</dbReference>
<dbReference type="PANTHER" id="PTHR11815:SF10">
    <property type="entry name" value="SUCCINATE--COA LIGASE [GDP-FORMING] SUBUNIT BETA, MITOCHONDRIAL"/>
    <property type="match status" value="1"/>
</dbReference>
<feature type="binding site" evidence="8">
    <location>
        <position position="99"/>
    </location>
    <ligand>
        <name>ATP</name>
        <dbReference type="ChEBI" id="CHEBI:30616"/>
    </ligand>
</feature>
<evidence type="ECO:0000256" key="1">
    <source>
        <dbReference type="ARBA" id="ARBA00009182"/>
    </source>
</evidence>
<dbReference type="PIRSF" id="PIRSF001554">
    <property type="entry name" value="SucCS_beta"/>
    <property type="match status" value="1"/>
</dbReference>
<evidence type="ECO:0000256" key="2">
    <source>
        <dbReference type="ARBA" id="ARBA00022532"/>
    </source>
</evidence>
<sequence length="397" mass="42436">MDLYEHQAKELFDRYGVPTLRGSVVTTPAEAAVAAASMDLPVVIKAQVKVGGRGKAGGVKLARTREDVTSYAALILGMDIKGHRVDKVLIDPGVDIAEEYYISFLIDRSHRRFLAMCSVAGGMDIETVAKERPGALAKVPIDPEKGVDRAMAREIAKRGHLPDDILDTAADSIEKLYHVFTETDASLVEVNPLVRTVDNRVLAIDGKMTLDDNAEKRHRDIFADYRDNSHADPCELAAKEVGLHYVKLDGNVGIIGNGAGLVMSTLDVVAYAGERYGNVKPANFLDIGGGASASVMESGLRIIMEDPQVEAVFVNVFGGITSCVEVANGILSALKQLGNTFTKPLVVRLDGNEVAAAQEILNSVHHPLITTATDMDGGAQKVARIVAERSAHASAGK</sequence>
<comment type="catalytic activity">
    <reaction evidence="8">
        <text>succinate + ATP + CoA = succinyl-CoA + ADP + phosphate</text>
        <dbReference type="Rhea" id="RHEA:17661"/>
        <dbReference type="ChEBI" id="CHEBI:30031"/>
        <dbReference type="ChEBI" id="CHEBI:30616"/>
        <dbReference type="ChEBI" id="CHEBI:43474"/>
        <dbReference type="ChEBI" id="CHEBI:57287"/>
        <dbReference type="ChEBI" id="CHEBI:57292"/>
        <dbReference type="ChEBI" id="CHEBI:456216"/>
        <dbReference type="EC" id="6.2.1.5"/>
    </reaction>
</comment>
<accession>A0A2W5IBY1</accession>
<dbReference type="AlphaFoldDB" id="A0A2W5IBY1"/>
<dbReference type="NCBIfam" id="TIGR01016">
    <property type="entry name" value="sucCoAbeta"/>
    <property type="match status" value="1"/>
</dbReference>
<comment type="similarity">
    <text evidence="1 8">Belongs to the succinate/malate CoA ligase beta subunit family.</text>
</comment>
<dbReference type="Pfam" id="PF08442">
    <property type="entry name" value="ATP-grasp_2"/>
    <property type="match status" value="1"/>
</dbReference>
<dbReference type="PANTHER" id="PTHR11815">
    <property type="entry name" value="SUCCINYL-COA SYNTHETASE BETA CHAIN"/>
    <property type="match status" value="1"/>
</dbReference>
<dbReference type="InterPro" id="IPR005811">
    <property type="entry name" value="SUCC_ACL_C"/>
</dbReference>
<comment type="catalytic activity">
    <reaction evidence="8">
        <text>GTP + succinate + CoA = succinyl-CoA + GDP + phosphate</text>
        <dbReference type="Rhea" id="RHEA:22120"/>
        <dbReference type="ChEBI" id="CHEBI:30031"/>
        <dbReference type="ChEBI" id="CHEBI:37565"/>
        <dbReference type="ChEBI" id="CHEBI:43474"/>
        <dbReference type="ChEBI" id="CHEBI:57287"/>
        <dbReference type="ChEBI" id="CHEBI:57292"/>
        <dbReference type="ChEBI" id="CHEBI:58189"/>
    </reaction>
</comment>
<feature type="binding site" evidence="8">
    <location>
        <position position="205"/>
    </location>
    <ligand>
        <name>Mg(2+)</name>
        <dbReference type="ChEBI" id="CHEBI:18420"/>
    </ligand>
</feature>
<dbReference type="Gene3D" id="3.40.50.261">
    <property type="entry name" value="Succinyl-CoA synthetase domains"/>
    <property type="match status" value="1"/>
</dbReference>
<dbReference type="InterPro" id="IPR005809">
    <property type="entry name" value="Succ_CoA_ligase-like_bsu"/>
</dbReference>
<dbReference type="UniPathway" id="UPA00223">
    <property type="reaction ID" value="UER00999"/>
</dbReference>
<dbReference type="GO" id="GO:0004776">
    <property type="term" value="F:succinate-CoA ligase (GDP-forming) activity"/>
    <property type="evidence" value="ECO:0007669"/>
    <property type="project" value="RHEA"/>
</dbReference>
<feature type="binding site" evidence="8">
    <location>
        <position position="94"/>
    </location>
    <ligand>
        <name>ATP</name>
        <dbReference type="ChEBI" id="CHEBI:30616"/>
    </ligand>
</feature>
<proteinExistence type="inferred from homology"/>
<dbReference type="RefSeq" id="WP_290595604.1">
    <property type="nucleotide sequence ID" value="NZ_CAKZIO010000003.1"/>
</dbReference>
<dbReference type="SUPFAM" id="SSF52210">
    <property type="entry name" value="Succinyl-CoA synthetase domains"/>
    <property type="match status" value="1"/>
</dbReference>
<evidence type="ECO:0000259" key="9">
    <source>
        <dbReference type="PROSITE" id="PS50975"/>
    </source>
</evidence>
<comment type="subunit">
    <text evidence="8">Heterotetramer of two alpha and two beta subunits.</text>
</comment>
<dbReference type="InterPro" id="IPR013815">
    <property type="entry name" value="ATP_grasp_subdomain_1"/>
</dbReference>
<keyword evidence="3 8" id="KW-0436">Ligase</keyword>
<evidence type="ECO:0000256" key="6">
    <source>
        <dbReference type="ARBA" id="ARBA00022840"/>
    </source>
</evidence>
<comment type="caution">
    <text evidence="10">The sequence shown here is derived from an EMBL/GenBank/DDBJ whole genome shotgun (WGS) entry which is preliminary data.</text>
</comment>
<dbReference type="GO" id="GO:0000287">
    <property type="term" value="F:magnesium ion binding"/>
    <property type="evidence" value="ECO:0007669"/>
    <property type="project" value="UniProtKB-UniRule"/>
</dbReference>
<protein>
    <recommendedName>
        <fullName evidence="8">Succinate--CoA ligase [ADP-forming] subunit beta</fullName>
        <ecNumber evidence="8">6.2.1.5</ecNumber>
    </recommendedName>
    <alternativeName>
        <fullName evidence="8">Succinyl-CoA synthetase subunit beta</fullName>
        <shortName evidence="8">SCS-beta</shortName>
    </alternativeName>
</protein>